<protein>
    <submittedName>
        <fullName evidence="1">Uncharacterized protein</fullName>
    </submittedName>
</protein>
<dbReference type="EMBL" id="NBNE01010766">
    <property type="protein sequence ID" value="OWY97168.1"/>
    <property type="molecule type" value="Genomic_DNA"/>
</dbReference>
<evidence type="ECO:0000313" key="2">
    <source>
        <dbReference type="Proteomes" id="UP000198211"/>
    </source>
</evidence>
<dbReference type="AlphaFoldDB" id="A0A225UWH7"/>
<comment type="caution">
    <text evidence="1">The sequence shown here is derived from an EMBL/GenBank/DDBJ whole genome shotgun (WGS) entry which is preliminary data.</text>
</comment>
<gene>
    <name evidence="1" type="ORF">PHMEG_00032368</name>
</gene>
<dbReference type="OrthoDB" id="121413at2759"/>
<keyword evidence="2" id="KW-1185">Reference proteome</keyword>
<dbReference type="Proteomes" id="UP000198211">
    <property type="component" value="Unassembled WGS sequence"/>
</dbReference>
<reference evidence="2" key="1">
    <citation type="submission" date="2017-03" db="EMBL/GenBank/DDBJ databases">
        <title>Phytopthora megakarya and P. palmivora, two closely related causual agents of cacao black pod achieved similar genome size and gene model numbers by different mechanisms.</title>
        <authorList>
            <person name="Ali S."/>
            <person name="Shao J."/>
            <person name="Larry D.J."/>
            <person name="Kronmiller B."/>
            <person name="Shen D."/>
            <person name="Strem M.D."/>
            <person name="Melnick R.L."/>
            <person name="Guiltinan M.J."/>
            <person name="Tyler B.M."/>
            <person name="Meinhardt L.W."/>
            <person name="Bailey B.A."/>
        </authorList>
    </citation>
    <scope>NUCLEOTIDE SEQUENCE [LARGE SCALE GENOMIC DNA]</scope>
    <source>
        <strain evidence="2">zdho120</strain>
    </source>
</reference>
<evidence type="ECO:0000313" key="1">
    <source>
        <dbReference type="EMBL" id="OWY97168.1"/>
    </source>
</evidence>
<organism evidence="1 2">
    <name type="scientific">Phytophthora megakarya</name>
    <dbReference type="NCBI Taxonomy" id="4795"/>
    <lineage>
        <taxon>Eukaryota</taxon>
        <taxon>Sar</taxon>
        <taxon>Stramenopiles</taxon>
        <taxon>Oomycota</taxon>
        <taxon>Peronosporomycetes</taxon>
        <taxon>Peronosporales</taxon>
        <taxon>Peronosporaceae</taxon>
        <taxon>Phytophthora</taxon>
    </lineage>
</organism>
<name>A0A225UWH7_9STRA</name>
<accession>A0A225UWH7</accession>
<sequence length="434" mass="47997">MTQSTRFPQLVGTSTSKLELELGGDTVTDTPQVTTNASILLNEILCGHNDHNDHNDHLYGKLDLSCFSISNGVFCSICSAVAELSAQSRLSNLSMDMRDQDRWQWLIYGLCCGASNTDIPSVEVLWGTLTKSDISIIADVLRVGYPLPAPKQECAYGIYGFVNLQAGVEVHLCDFLDDEHAVIMIPISCRCRAVYDPNNGNELVNFVVPGYGACVAKLGGAVQFTPDSTPNFRVKPLRGSLALMYITIETPEVLLDLLTMITSGLRALKLYGHHKYTATQIHLDLCALATACPKLRELSTDSIDVVVSSHNNALRQWPIKYMELNVIQQVSDLLPCLGDPTTRMAHELVELRVSIQWREPFDDEEVKKLKAHNGEFLPVVKEKFPLPLKIAMISAVTSTFSKAKAIQRMNADLLSGIFVLASTPEQRVIECLEW</sequence>
<proteinExistence type="predicted"/>